<keyword evidence="6" id="KW-0851">Voltage-gated channel</keyword>
<keyword evidence="4 12" id="KW-0812">Transmembrane</keyword>
<evidence type="ECO:0000256" key="1">
    <source>
        <dbReference type="ARBA" id="ARBA00004141"/>
    </source>
</evidence>
<evidence type="ECO:0000256" key="11">
    <source>
        <dbReference type="ARBA" id="ARBA00023303"/>
    </source>
</evidence>
<dbReference type="GO" id="GO:0008076">
    <property type="term" value="C:voltage-gated potassium channel complex"/>
    <property type="evidence" value="ECO:0007669"/>
    <property type="project" value="InterPro"/>
</dbReference>
<evidence type="ECO:0000256" key="5">
    <source>
        <dbReference type="ARBA" id="ARBA00022826"/>
    </source>
</evidence>
<name>A0AAP2Z7D3_9EURY</name>
<keyword evidence="15" id="KW-1185">Reference proteome</keyword>
<accession>A0AAP2Z7D3</accession>
<sequence length="277" mass="30666">MATSKGGRRYGRIRQRTFELFEPNLGGRIGYRLDWAIMLLIVLNVIAVILETVDSLAVAYGSFFYWFEVVSVIVFSVEYVARLWSAVEKEGYTGPITGRLSFASKPLLVVDLVAILPFYFALGGVNTDLRFLRALRLVRLFRLLKLARYSSALQSLGDVFADKKEKLVLAFFMNGLLLVVASSVMYYIEHPYQPEAFSSIPKAFWWGVATLTTVGYGDVHPITPLGQFVGGVIAMLGIGLFALPASILASGFIEQADKEKQEACCPHCGELLKEGAE</sequence>
<dbReference type="PANTHER" id="PTHR11537">
    <property type="entry name" value="VOLTAGE-GATED POTASSIUM CHANNEL"/>
    <property type="match status" value="1"/>
</dbReference>
<keyword evidence="7" id="KW-0630">Potassium</keyword>
<evidence type="ECO:0000256" key="3">
    <source>
        <dbReference type="ARBA" id="ARBA00022538"/>
    </source>
</evidence>
<comment type="subcellular location">
    <subcellularLocation>
        <location evidence="1">Membrane</location>
        <topology evidence="1">Multi-pass membrane protein</topology>
    </subcellularLocation>
</comment>
<dbReference type="Pfam" id="PF00520">
    <property type="entry name" value="Ion_trans"/>
    <property type="match status" value="1"/>
</dbReference>
<dbReference type="InterPro" id="IPR028325">
    <property type="entry name" value="VG_K_chnl"/>
</dbReference>
<evidence type="ECO:0000256" key="12">
    <source>
        <dbReference type="SAM" id="Phobius"/>
    </source>
</evidence>
<keyword evidence="10 12" id="KW-0472">Membrane</keyword>
<evidence type="ECO:0000313" key="15">
    <source>
        <dbReference type="Proteomes" id="UP001321047"/>
    </source>
</evidence>
<evidence type="ECO:0000256" key="10">
    <source>
        <dbReference type="ARBA" id="ARBA00023136"/>
    </source>
</evidence>
<evidence type="ECO:0000256" key="6">
    <source>
        <dbReference type="ARBA" id="ARBA00022882"/>
    </source>
</evidence>
<evidence type="ECO:0000256" key="2">
    <source>
        <dbReference type="ARBA" id="ARBA00022448"/>
    </source>
</evidence>
<reference evidence="14 15" key="1">
    <citation type="submission" date="2022-09" db="EMBL/GenBank/DDBJ databases">
        <title>Enrichment on poylsaccharides allowed isolation of novel metabolic and taxonomic groups of Haloarchaea.</title>
        <authorList>
            <person name="Sorokin D.Y."/>
            <person name="Elcheninov A.G."/>
            <person name="Khizhniak T.V."/>
            <person name="Kolganova T.V."/>
            <person name="Kublanov I.V."/>
        </authorList>
    </citation>
    <scope>NUCLEOTIDE SEQUENCE [LARGE SCALE GENOMIC DNA]</scope>
    <source>
        <strain evidence="14 15">AArc-curdl1</strain>
    </source>
</reference>
<evidence type="ECO:0000256" key="7">
    <source>
        <dbReference type="ARBA" id="ARBA00022958"/>
    </source>
</evidence>
<dbReference type="Gene3D" id="1.10.287.70">
    <property type="match status" value="1"/>
</dbReference>
<keyword evidence="9" id="KW-0406">Ion transport</keyword>
<evidence type="ECO:0000259" key="13">
    <source>
        <dbReference type="Pfam" id="PF00520"/>
    </source>
</evidence>
<evidence type="ECO:0000256" key="9">
    <source>
        <dbReference type="ARBA" id="ARBA00023065"/>
    </source>
</evidence>
<dbReference type="EMBL" id="JAOPJZ010000003">
    <property type="protein sequence ID" value="MCU4751700.1"/>
    <property type="molecule type" value="Genomic_DNA"/>
</dbReference>
<keyword evidence="3" id="KW-0633">Potassium transport</keyword>
<feature type="transmembrane region" description="Helical" evidence="12">
    <location>
        <begin position="102"/>
        <end position="122"/>
    </location>
</feature>
<dbReference type="PANTHER" id="PTHR11537:SF254">
    <property type="entry name" value="POTASSIUM VOLTAGE-GATED CHANNEL PROTEIN SHAB"/>
    <property type="match status" value="1"/>
</dbReference>
<keyword evidence="5" id="KW-0631">Potassium channel</keyword>
<dbReference type="RefSeq" id="WP_342807743.1">
    <property type="nucleotide sequence ID" value="NZ_JAOPJZ010000003.1"/>
</dbReference>
<dbReference type="AlphaFoldDB" id="A0AAP2Z7D3"/>
<feature type="transmembrane region" description="Helical" evidence="12">
    <location>
        <begin position="228"/>
        <end position="253"/>
    </location>
</feature>
<dbReference type="SUPFAM" id="SSF81324">
    <property type="entry name" value="Voltage-gated potassium channels"/>
    <property type="match status" value="1"/>
</dbReference>
<keyword evidence="11" id="KW-0407">Ion channel</keyword>
<feature type="transmembrane region" description="Helical" evidence="12">
    <location>
        <begin position="167"/>
        <end position="188"/>
    </location>
</feature>
<dbReference type="Gene3D" id="1.20.120.350">
    <property type="entry name" value="Voltage-gated potassium channels. Chain C"/>
    <property type="match status" value="1"/>
</dbReference>
<dbReference type="Proteomes" id="UP001321047">
    <property type="component" value="Unassembled WGS sequence"/>
</dbReference>
<proteinExistence type="predicted"/>
<dbReference type="InterPro" id="IPR005821">
    <property type="entry name" value="Ion_trans_dom"/>
</dbReference>
<keyword evidence="2" id="KW-0813">Transport</keyword>
<keyword evidence="8 12" id="KW-1133">Transmembrane helix</keyword>
<feature type="transmembrane region" description="Helical" evidence="12">
    <location>
        <begin position="35"/>
        <end position="57"/>
    </location>
</feature>
<dbReference type="PRINTS" id="PR00169">
    <property type="entry name" value="KCHANNEL"/>
</dbReference>
<dbReference type="GO" id="GO:0001508">
    <property type="term" value="P:action potential"/>
    <property type="evidence" value="ECO:0007669"/>
    <property type="project" value="TreeGrafter"/>
</dbReference>
<comment type="caution">
    <text evidence="14">The sequence shown here is derived from an EMBL/GenBank/DDBJ whole genome shotgun (WGS) entry which is preliminary data.</text>
</comment>
<evidence type="ECO:0000256" key="8">
    <source>
        <dbReference type="ARBA" id="ARBA00022989"/>
    </source>
</evidence>
<protein>
    <submittedName>
        <fullName evidence="14">Ion transporter</fullName>
    </submittedName>
</protein>
<dbReference type="InterPro" id="IPR027359">
    <property type="entry name" value="Volt_channel_dom_sf"/>
</dbReference>
<dbReference type="GO" id="GO:0005249">
    <property type="term" value="F:voltage-gated potassium channel activity"/>
    <property type="evidence" value="ECO:0007669"/>
    <property type="project" value="InterPro"/>
</dbReference>
<evidence type="ECO:0000313" key="14">
    <source>
        <dbReference type="EMBL" id="MCU4751700.1"/>
    </source>
</evidence>
<evidence type="ECO:0000256" key="4">
    <source>
        <dbReference type="ARBA" id="ARBA00022692"/>
    </source>
</evidence>
<feature type="domain" description="Ion transport" evidence="13">
    <location>
        <begin position="33"/>
        <end position="259"/>
    </location>
</feature>
<organism evidence="14 15">
    <name type="scientific">Natronosalvus hydrolyticus</name>
    <dbReference type="NCBI Taxonomy" id="2979988"/>
    <lineage>
        <taxon>Archaea</taxon>
        <taxon>Methanobacteriati</taxon>
        <taxon>Methanobacteriota</taxon>
        <taxon>Stenosarchaea group</taxon>
        <taxon>Halobacteria</taxon>
        <taxon>Halobacteriales</taxon>
        <taxon>Natrialbaceae</taxon>
        <taxon>Natronosalvus</taxon>
    </lineage>
</organism>
<gene>
    <name evidence="14" type="ORF">OB919_06855</name>
</gene>